<dbReference type="EMBL" id="QOVI01000001">
    <property type="protein sequence ID" value="RXG17983.1"/>
    <property type="molecule type" value="Genomic_DNA"/>
</dbReference>
<keyword evidence="7 8" id="KW-0472">Membrane</keyword>
<gene>
    <name evidence="10" type="ORF">DSM04_101169</name>
</gene>
<comment type="caution">
    <text evidence="10">The sequence shown here is derived from an EMBL/GenBank/DDBJ whole genome shotgun (WGS) entry which is preliminary data.</text>
</comment>
<feature type="domain" description="Pycsar effector protein" evidence="9">
    <location>
        <begin position="11"/>
        <end position="167"/>
    </location>
</feature>
<evidence type="ECO:0000256" key="7">
    <source>
        <dbReference type="ARBA" id="ARBA00023136"/>
    </source>
</evidence>
<protein>
    <recommendedName>
        <fullName evidence="9">Pycsar effector protein domain-containing protein</fullName>
    </recommendedName>
</protein>
<accession>A0A4Q0NYH3</accession>
<dbReference type="Proteomes" id="UP000289821">
    <property type="component" value="Unassembled WGS sequence"/>
</dbReference>
<evidence type="ECO:0000256" key="8">
    <source>
        <dbReference type="SAM" id="Phobius"/>
    </source>
</evidence>
<keyword evidence="6" id="KW-0051">Antiviral defense</keyword>
<dbReference type="GO" id="GO:0051607">
    <property type="term" value="P:defense response to virus"/>
    <property type="evidence" value="ECO:0007669"/>
    <property type="project" value="UniProtKB-KW"/>
</dbReference>
<reference evidence="10 11" key="1">
    <citation type="submission" date="2018-07" db="EMBL/GenBank/DDBJ databases">
        <title>Leeuwenhoekiella genomics.</title>
        <authorList>
            <person name="Tahon G."/>
            <person name="Willems A."/>
        </authorList>
    </citation>
    <scope>NUCLEOTIDE SEQUENCE [LARGE SCALE GENOMIC DNA]</scope>
    <source>
        <strain evidence="10 11">R-50232</strain>
    </source>
</reference>
<keyword evidence="5 8" id="KW-1133">Transmembrane helix</keyword>
<comment type="subcellular location">
    <subcellularLocation>
        <location evidence="1">Cell membrane</location>
    </subcellularLocation>
</comment>
<evidence type="ECO:0000256" key="4">
    <source>
        <dbReference type="ARBA" id="ARBA00022741"/>
    </source>
</evidence>
<dbReference type="InterPro" id="IPR043760">
    <property type="entry name" value="PycTM_dom"/>
</dbReference>
<feature type="transmembrane region" description="Helical" evidence="8">
    <location>
        <begin position="29"/>
        <end position="46"/>
    </location>
</feature>
<dbReference type="GO" id="GO:0000166">
    <property type="term" value="F:nucleotide binding"/>
    <property type="evidence" value="ECO:0007669"/>
    <property type="project" value="UniProtKB-KW"/>
</dbReference>
<name>A0A4Q0NYH3_9FLAO</name>
<keyword evidence="4" id="KW-0547">Nucleotide-binding</keyword>
<evidence type="ECO:0000313" key="10">
    <source>
        <dbReference type="EMBL" id="RXG17983.1"/>
    </source>
</evidence>
<sequence length="171" mass="19611">MDHKSQIENSKYLLDRFDHYIEGANSKGNFLLAFGAVLCGFVITNYDEIISFNNCKSKEWVSGLLITVLICGLVSIGFTIAAVFPFLKTSNSSSQKYHSLVFFKSIAEMQEEQFLKEYKKQEDKKVRNDLAKQIFAISKGLKMKYIKISWAIRLVFIQLIILLIIILIKVL</sequence>
<keyword evidence="2" id="KW-1003">Cell membrane</keyword>
<organism evidence="10 11">
    <name type="scientific">Leeuwenhoekiella aestuarii</name>
    <dbReference type="NCBI Taxonomy" id="2249426"/>
    <lineage>
        <taxon>Bacteria</taxon>
        <taxon>Pseudomonadati</taxon>
        <taxon>Bacteroidota</taxon>
        <taxon>Flavobacteriia</taxon>
        <taxon>Flavobacteriales</taxon>
        <taxon>Flavobacteriaceae</taxon>
        <taxon>Leeuwenhoekiella</taxon>
    </lineage>
</organism>
<evidence type="ECO:0000256" key="1">
    <source>
        <dbReference type="ARBA" id="ARBA00004236"/>
    </source>
</evidence>
<evidence type="ECO:0000256" key="3">
    <source>
        <dbReference type="ARBA" id="ARBA00022692"/>
    </source>
</evidence>
<feature type="transmembrane region" description="Helical" evidence="8">
    <location>
        <begin position="66"/>
        <end position="87"/>
    </location>
</feature>
<evidence type="ECO:0000256" key="2">
    <source>
        <dbReference type="ARBA" id="ARBA00022475"/>
    </source>
</evidence>
<dbReference type="Pfam" id="PF18967">
    <property type="entry name" value="PycTM"/>
    <property type="match status" value="1"/>
</dbReference>
<keyword evidence="11" id="KW-1185">Reference proteome</keyword>
<evidence type="ECO:0000256" key="5">
    <source>
        <dbReference type="ARBA" id="ARBA00022989"/>
    </source>
</evidence>
<evidence type="ECO:0000259" key="9">
    <source>
        <dbReference type="Pfam" id="PF18967"/>
    </source>
</evidence>
<dbReference type="GO" id="GO:0005886">
    <property type="term" value="C:plasma membrane"/>
    <property type="evidence" value="ECO:0007669"/>
    <property type="project" value="UniProtKB-SubCell"/>
</dbReference>
<keyword evidence="3 8" id="KW-0812">Transmembrane</keyword>
<evidence type="ECO:0000313" key="11">
    <source>
        <dbReference type="Proteomes" id="UP000289821"/>
    </source>
</evidence>
<dbReference type="AlphaFoldDB" id="A0A4Q0NYH3"/>
<feature type="transmembrane region" description="Helical" evidence="8">
    <location>
        <begin position="150"/>
        <end position="168"/>
    </location>
</feature>
<proteinExistence type="predicted"/>
<evidence type="ECO:0000256" key="6">
    <source>
        <dbReference type="ARBA" id="ARBA00023118"/>
    </source>
</evidence>